<feature type="binding site" evidence="6">
    <location>
        <position position="78"/>
    </location>
    <ligand>
        <name>substrate</name>
    </ligand>
</feature>
<evidence type="ECO:0000256" key="4">
    <source>
        <dbReference type="ARBA" id="ARBA00022723"/>
    </source>
</evidence>
<dbReference type="PRINTS" id="PR00599">
    <property type="entry name" value="MAPEPTIDASE"/>
</dbReference>
<evidence type="ECO:0000259" key="8">
    <source>
        <dbReference type="Pfam" id="PF00557"/>
    </source>
</evidence>
<feature type="binding site" evidence="6">
    <location>
        <position position="95"/>
    </location>
    <ligand>
        <name>a divalent metal cation</name>
        <dbReference type="ChEBI" id="CHEBI:60240"/>
        <label>1</label>
    </ligand>
</feature>
<dbReference type="HAMAP" id="MF_01974">
    <property type="entry name" value="MetAP_1"/>
    <property type="match status" value="1"/>
</dbReference>
<comment type="similarity">
    <text evidence="6">Belongs to the peptidase M24A family. Methionine aminopeptidase type 1 subfamily.</text>
</comment>
<feature type="binding site" evidence="6">
    <location>
        <position position="234"/>
    </location>
    <ligand>
        <name>a divalent metal cation</name>
        <dbReference type="ChEBI" id="CHEBI:60240"/>
        <label>1</label>
    </ligand>
</feature>
<feature type="binding site" evidence="6">
    <location>
        <position position="234"/>
    </location>
    <ligand>
        <name>a divalent metal cation</name>
        <dbReference type="ChEBI" id="CHEBI:60240"/>
        <label>2</label>
        <note>catalytic</note>
    </ligand>
</feature>
<dbReference type="AlphaFoldDB" id="A0AA95I5G3"/>
<feature type="binding site" evidence="6">
    <location>
        <position position="169"/>
    </location>
    <ligand>
        <name>a divalent metal cation</name>
        <dbReference type="ChEBI" id="CHEBI:60240"/>
        <label>2</label>
        <note>catalytic</note>
    </ligand>
</feature>
<dbReference type="SUPFAM" id="SSF55920">
    <property type="entry name" value="Creatinase/aminopeptidase"/>
    <property type="match status" value="1"/>
</dbReference>
<reference evidence="9" key="1">
    <citation type="submission" date="2023-05" db="EMBL/GenBank/DDBJ databases">
        <title>Comparative genomics of Bacillaceae isolates and their secondary metabolite potential.</title>
        <authorList>
            <person name="Song L."/>
            <person name="Nielsen L.J."/>
            <person name="Mohite O."/>
            <person name="Xu X."/>
            <person name="Weber T."/>
            <person name="Kovacs A.T."/>
        </authorList>
    </citation>
    <scope>NUCLEOTIDE SEQUENCE</scope>
    <source>
        <strain evidence="9">B2_4</strain>
    </source>
</reference>
<dbReference type="EC" id="3.4.11.18" evidence="6 7"/>
<feature type="binding site" evidence="6">
    <location>
        <position position="176"/>
    </location>
    <ligand>
        <name>substrate</name>
    </ligand>
</feature>
<evidence type="ECO:0000313" key="9">
    <source>
        <dbReference type="EMBL" id="WHX49806.1"/>
    </source>
</evidence>
<dbReference type="EMBL" id="CP126084">
    <property type="protein sequence ID" value="WHX49806.1"/>
    <property type="molecule type" value="Genomic_DNA"/>
</dbReference>
<dbReference type="Proteomes" id="UP001177943">
    <property type="component" value="Chromosome"/>
</dbReference>
<dbReference type="GO" id="GO:0006508">
    <property type="term" value="P:proteolysis"/>
    <property type="evidence" value="ECO:0007669"/>
    <property type="project" value="UniProtKB-KW"/>
</dbReference>
<protein>
    <recommendedName>
        <fullName evidence="6 7">Methionine aminopeptidase</fullName>
        <shortName evidence="6">MAP</shortName>
        <shortName evidence="6">MetAP</shortName>
        <ecNumber evidence="6 7">3.4.11.18</ecNumber>
    </recommendedName>
    <alternativeName>
        <fullName evidence="6">Peptidase M</fullName>
    </alternativeName>
</protein>
<dbReference type="GO" id="GO:0005829">
    <property type="term" value="C:cytosol"/>
    <property type="evidence" value="ECO:0007669"/>
    <property type="project" value="TreeGrafter"/>
</dbReference>
<dbReference type="InterPro" id="IPR000994">
    <property type="entry name" value="Pept_M24"/>
</dbReference>
<dbReference type="GO" id="GO:0070006">
    <property type="term" value="F:metalloaminopeptidase activity"/>
    <property type="evidence" value="ECO:0007669"/>
    <property type="project" value="UniProtKB-UniRule"/>
</dbReference>
<dbReference type="PANTHER" id="PTHR43330">
    <property type="entry name" value="METHIONINE AMINOPEPTIDASE"/>
    <property type="match status" value="1"/>
</dbReference>
<keyword evidence="5 6" id="KW-0378">Hydrolase</keyword>
<evidence type="ECO:0000256" key="5">
    <source>
        <dbReference type="ARBA" id="ARBA00022801"/>
    </source>
</evidence>
<keyword evidence="4 6" id="KW-0479">Metal-binding</keyword>
<evidence type="ECO:0000256" key="3">
    <source>
        <dbReference type="ARBA" id="ARBA00022670"/>
    </source>
</evidence>
<comment type="cofactor">
    <cofactor evidence="6">
        <name>Co(2+)</name>
        <dbReference type="ChEBI" id="CHEBI:48828"/>
    </cofactor>
    <cofactor evidence="6">
        <name>Zn(2+)</name>
        <dbReference type="ChEBI" id="CHEBI:29105"/>
    </cofactor>
    <cofactor evidence="6">
        <name>Mn(2+)</name>
        <dbReference type="ChEBI" id="CHEBI:29035"/>
    </cofactor>
    <cofactor evidence="6">
        <name>Fe(2+)</name>
        <dbReference type="ChEBI" id="CHEBI:29033"/>
    </cofactor>
    <text evidence="6">Binds 2 divalent metal cations per subunit. Has a high-affinity and a low affinity metal-binding site. The true nature of the physiological cofactor is under debate. The enzyme is active with cobalt, zinc, manganese or divalent iron ions. Most likely, methionine aminopeptidases function as mononuclear Fe(2+)-metalloproteases under physiological conditions, and the catalytically relevant metal-binding site has been assigned to the histidine-containing high-affinity site.</text>
</comment>
<dbReference type="Gene3D" id="3.90.230.10">
    <property type="entry name" value="Creatinase/methionine aminopeptidase superfamily"/>
    <property type="match status" value="1"/>
</dbReference>
<evidence type="ECO:0000256" key="6">
    <source>
        <dbReference type="HAMAP-Rule" id="MF_01974"/>
    </source>
</evidence>
<organism evidence="9 10">
    <name type="scientific">Paenibacillus woosongensis</name>
    <dbReference type="NCBI Taxonomy" id="307580"/>
    <lineage>
        <taxon>Bacteria</taxon>
        <taxon>Bacillati</taxon>
        <taxon>Bacillota</taxon>
        <taxon>Bacilli</taxon>
        <taxon>Bacillales</taxon>
        <taxon>Paenibacillaceae</taxon>
        <taxon>Paenibacillus</taxon>
    </lineage>
</organism>
<feature type="binding site" evidence="6">
    <location>
        <position position="106"/>
    </location>
    <ligand>
        <name>a divalent metal cation</name>
        <dbReference type="ChEBI" id="CHEBI:60240"/>
        <label>2</label>
        <note>catalytic</note>
    </ligand>
</feature>
<evidence type="ECO:0000256" key="7">
    <source>
        <dbReference type="RuleBase" id="RU003653"/>
    </source>
</evidence>
<feature type="binding site" evidence="6">
    <location>
        <position position="106"/>
    </location>
    <ligand>
        <name>a divalent metal cation</name>
        <dbReference type="ChEBI" id="CHEBI:60240"/>
        <label>1</label>
    </ligand>
</feature>
<dbReference type="GO" id="GO:0004239">
    <property type="term" value="F:initiator methionyl aminopeptidase activity"/>
    <property type="evidence" value="ECO:0007669"/>
    <property type="project" value="UniProtKB-UniRule"/>
</dbReference>
<comment type="subunit">
    <text evidence="6">Monomer.</text>
</comment>
<keyword evidence="2 6" id="KW-0031">Aminopeptidase</keyword>
<name>A0AA95I5G3_9BACL</name>
<dbReference type="InterPro" id="IPR001714">
    <property type="entry name" value="Pept_M24_MAP"/>
</dbReference>
<gene>
    <name evidence="6 9" type="primary">map</name>
    <name evidence="9" type="ORF">QNH46_03745</name>
</gene>
<evidence type="ECO:0000256" key="2">
    <source>
        <dbReference type="ARBA" id="ARBA00022438"/>
    </source>
</evidence>
<dbReference type="InterPro" id="IPR002467">
    <property type="entry name" value="Pept_M24A_MAP1"/>
</dbReference>
<feature type="binding site" evidence="6">
    <location>
        <position position="202"/>
    </location>
    <ligand>
        <name>a divalent metal cation</name>
        <dbReference type="ChEBI" id="CHEBI:60240"/>
        <label>2</label>
        <note>catalytic</note>
    </ligand>
</feature>
<dbReference type="Pfam" id="PF00557">
    <property type="entry name" value="Peptidase_M24"/>
    <property type="match status" value="1"/>
</dbReference>
<dbReference type="RefSeq" id="WP_283926987.1">
    <property type="nucleotide sequence ID" value="NZ_CP126084.1"/>
</dbReference>
<dbReference type="CDD" id="cd01086">
    <property type="entry name" value="MetAP1"/>
    <property type="match status" value="1"/>
</dbReference>
<dbReference type="KEGG" id="pwn:QNH46_03745"/>
<evidence type="ECO:0000313" key="10">
    <source>
        <dbReference type="Proteomes" id="UP001177943"/>
    </source>
</evidence>
<dbReference type="PANTHER" id="PTHR43330:SF17">
    <property type="entry name" value="METHIONINE AMINOPEPTIDASE"/>
    <property type="match status" value="1"/>
</dbReference>
<accession>A0AA95I5G3</accession>
<sequence>MKINLKTKEEILKIREAGKILAECHGELASRIRPGMTTLEIDEWVEQYLAGRKATPEQKGYRGYPFATCASVNNVVCHGFPNHRQLQNGDIVTIDIVVNKNGWLADSAWSYRIGEVSEEADRLLTITHKALEKGIAQAVAGNRVGDISAAVQGVAREAGIGIVKPLIGHGIGRSMHEPPDVPNFGRAHTGPLLREGMVITVEPILTSGDTGAVLWDDDGWTIRTADGSLGGHYEHTIAITKGEPVVLTSL</sequence>
<feature type="domain" description="Peptidase M24" evidence="8">
    <location>
        <begin position="13"/>
        <end position="241"/>
    </location>
</feature>
<comment type="catalytic activity">
    <reaction evidence="6 7">
        <text>Release of N-terminal amino acids, preferentially methionine, from peptides and arylamides.</text>
        <dbReference type="EC" id="3.4.11.18"/>
    </reaction>
</comment>
<evidence type="ECO:0000256" key="1">
    <source>
        <dbReference type="ARBA" id="ARBA00002521"/>
    </source>
</evidence>
<comment type="function">
    <text evidence="1 6">Removes the N-terminal methionine from nascent proteins. The N-terminal methionine is often cleaved when the second residue in the primary sequence is small and uncharged (Met-Ala-, Cys, Gly, Pro, Ser, Thr, or Val). Requires deformylation of the N(alpha)-formylated initiator methionine before it can be hydrolyzed.</text>
</comment>
<proteinExistence type="inferred from homology"/>
<dbReference type="InterPro" id="IPR036005">
    <property type="entry name" value="Creatinase/aminopeptidase-like"/>
</dbReference>
<dbReference type="NCBIfam" id="TIGR00500">
    <property type="entry name" value="met_pdase_I"/>
    <property type="match status" value="1"/>
</dbReference>
<keyword evidence="3 6" id="KW-0645">Protease</keyword>
<dbReference type="GO" id="GO:0046872">
    <property type="term" value="F:metal ion binding"/>
    <property type="evidence" value="ECO:0007669"/>
    <property type="project" value="UniProtKB-UniRule"/>
</dbReference>